<reference evidence="2" key="1">
    <citation type="submission" date="2020-09" db="EMBL/GenBank/DDBJ databases">
        <title>Pelagicoccus enzymogenes sp. nov. with an EPS production, isolated from marine sediment.</title>
        <authorList>
            <person name="Feng X."/>
        </authorList>
    </citation>
    <scope>NUCLEOTIDE SEQUENCE</scope>
    <source>
        <strain evidence="2">NFK12</strain>
    </source>
</reference>
<gene>
    <name evidence="2" type="ORF">IEN85_00625</name>
</gene>
<comment type="caution">
    <text evidence="2">The sequence shown here is derived from an EMBL/GenBank/DDBJ whole genome shotgun (WGS) entry which is preliminary data.</text>
</comment>
<organism evidence="2 3">
    <name type="scientific">Pelagicoccus enzymogenes</name>
    <dbReference type="NCBI Taxonomy" id="2773457"/>
    <lineage>
        <taxon>Bacteria</taxon>
        <taxon>Pseudomonadati</taxon>
        <taxon>Verrucomicrobiota</taxon>
        <taxon>Opitutia</taxon>
        <taxon>Puniceicoccales</taxon>
        <taxon>Pelagicoccaceae</taxon>
        <taxon>Pelagicoccus</taxon>
    </lineage>
</organism>
<accession>A0A927F4I3</accession>
<name>A0A927F4I3_9BACT</name>
<dbReference type="EMBL" id="JACYFG010000002">
    <property type="protein sequence ID" value="MBD5777997.1"/>
    <property type="molecule type" value="Genomic_DNA"/>
</dbReference>
<feature type="coiled-coil region" evidence="1">
    <location>
        <begin position="1029"/>
        <end position="1106"/>
    </location>
</feature>
<evidence type="ECO:0000313" key="2">
    <source>
        <dbReference type="EMBL" id="MBD5777997.1"/>
    </source>
</evidence>
<evidence type="ECO:0000256" key="1">
    <source>
        <dbReference type="SAM" id="Coils"/>
    </source>
</evidence>
<protein>
    <submittedName>
        <fullName evidence="2">Uncharacterized protein</fullName>
    </submittedName>
</protein>
<feature type="coiled-coil region" evidence="1">
    <location>
        <begin position="1187"/>
        <end position="1238"/>
    </location>
</feature>
<sequence length="1687" mass="178993">MVDDLTGILEGNVQKRINETVSQTTDATNLLAVLDVVALENLFDYLGNTIATPHEFAFSIPNGRLVFRRTLSDVSLWAVVTGPAGARVTLGMSNAPQLCGNPAERFTNPGRTPVFFADIALGYSSIQARRNIGDVTGFSTSLQAVTYFRIHDDWVQLRFAGRDPQSLTLSLEFLFGVKGGISAVLQAELEGQVLLKLKVGMDLAAEILDEVRRIILVEMSTASPGSRRSSPTELARTLVAVLAYLKGLEDRGEDLGDGSLQIALDGGVGIGFWDTGINLGSVGVSYTLTQPMEGFYAMGRDVIEHIVVKGLNSAEQLQLLHEAMCVGSLDASELETRQAGIQEMSRQFGGALIEGLDTYIGEAILTVEMGIYALGDIGQVADETVPLLVVIAEIPVGKIILNGAQSLPAFSELFSRTAQALTWYAQTAMSAGLELPEPISLGDIFGDILKIPSNPGIVQQPRGDAPPLPSAGDWAELLTPLMDDVTVSFRFGLVVIEDVSLGNIVRLSAAAVDVPLKIMVAAIESAIAYSEQPLVNALRSILVRGIFGAEDLFYLNMKRLSIGFSGRFGANGSVGLEAAAGAGGSISFDGRLKASTFLLLDDDPQYDEPDGTLLAGVEIPITFSLAGGVSMGESVEFTTEGGLTAGGNLIGLTVKDWGDELPVPAGLRVAGFELLDFKGANTQDEIIEGSGWLLLPTGGLVQATHFKLDAQGKVLSGTWKGVVELGPFGTLDVVSGTITNDGLVGDFQIQIGGNSLAADFLLRSNGLLFGDAAGNLNLGGFALADLNLSLTKEGVFAGTATTNVLGASSQSDVFVSLAGSPKVTIETRSQFADNWVDLSLDLSASGSSGIAKVRVFPNTLDFNMVGDANGSLIGSYIGSISAPWGYDFNASLTLDTNGITGSGTTTILGSTFTSSNLKVLPNGWMEGSFSGTLAVDGQQLVLNKLDIVGNRLEGTTAINIAGQTGLELLLTVEPGLVSGVLKNTISLYGAGGSEVWVRISDRIEVFGRVDLTFFDQLANVMTGQLLAGIGDTQETLRREQEALEEFKGELDEFDRQLAELEDSIRNEQMALKDGAQKAYDDAETALEDAERELRDAIGNIASAVSDALAAELAKKDEAFQVARAALSLAQGEVNKIDGDIRALDGWYNSLDAIGKAFHFIGYNIARGTLLGVMEGATFALGEAQKVFDTAKAALDVVQNELEEQNALLAIKEGWEKTVAEAENIRDDAKNKVDTIAATILNPKIDPRYIALALGRQVIEFSINAAQNAISVASAALDGVSGLVGYIDAFGQSALVKVNHVRFRSYLADLNVGRAQLTVEALVAGQPRIFTVTYNFTGINNPADLALAARQLGGELYPSADWSVSAWTGDADSGVSSSSVIWAYNLNSSAAATVNGVSFSAVQGVLPAVGGAFSTQGFDAPFPNDDNSLTAAADGSSVLARDFVYNGKPGVVTFEGLTPGVSYIANFYSVGWDEDYERANTFAGSGGSSYGVEQNTFGNNKGIRIEHSFTATDETYTVTITPFGIDTFHLYALSLSSQSPIVTEIDLWLQDQFQADYSNPRIAGRTADPDGDFLTNLMEYALGTDPRVADAEAYRSPAFVLSNGELKGVELSFPYRSDLGEIIYRVQHSKDLKNWTTAFSLNPETGETTQATGVVSDIDETVRVVIIQIPDLSAIQDANFWRLSIQLP</sequence>
<dbReference type="RefSeq" id="WP_191615126.1">
    <property type="nucleotide sequence ID" value="NZ_JACYFG010000002.1"/>
</dbReference>
<keyword evidence="1" id="KW-0175">Coiled coil</keyword>
<proteinExistence type="predicted"/>
<keyword evidence="3" id="KW-1185">Reference proteome</keyword>
<dbReference type="Proteomes" id="UP000622317">
    <property type="component" value="Unassembled WGS sequence"/>
</dbReference>
<evidence type="ECO:0000313" key="3">
    <source>
        <dbReference type="Proteomes" id="UP000622317"/>
    </source>
</evidence>